<gene>
    <name evidence="1" type="ORF">SI8410_10015019</name>
</gene>
<evidence type="ECO:0000313" key="1">
    <source>
        <dbReference type="EMBL" id="CAA7404341.1"/>
    </source>
</evidence>
<dbReference type="AlphaFoldDB" id="A0A7I8L2S4"/>
<accession>A0A7I8L2S4</accession>
<reference evidence="1" key="1">
    <citation type="submission" date="2020-02" db="EMBL/GenBank/DDBJ databases">
        <authorList>
            <person name="Scholz U."/>
            <person name="Mascher M."/>
            <person name="Fiebig A."/>
        </authorList>
    </citation>
    <scope>NUCLEOTIDE SEQUENCE</scope>
</reference>
<name>A0A7I8L2S4_SPIIN</name>
<organism evidence="1 2">
    <name type="scientific">Spirodela intermedia</name>
    <name type="common">Intermediate duckweed</name>
    <dbReference type="NCBI Taxonomy" id="51605"/>
    <lineage>
        <taxon>Eukaryota</taxon>
        <taxon>Viridiplantae</taxon>
        <taxon>Streptophyta</taxon>
        <taxon>Embryophyta</taxon>
        <taxon>Tracheophyta</taxon>
        <taxon>Spermatophyta</taxon>
        <taxon>Magnoliopsida</taxon>
        <taxon>Liliopsida</taxon>
        <taxon>Araceae</taxon>
        <taxon>Lemnoideae</taxon>
        <taxon>Spirodela</taxon>
    </lineage>
</organism>
<keyword evidence="2" id="KW-1185">Reference proteome</keyword>
<dbReference type="Gene3D" id="6.20.50.80">
    <property type="match status" value="1"/>
</dbReference>
<protein>
    <submittedName>
        <fullName evidence="1">Uncharacterized protein</fullName>
    </submittedName>
</protein>
<sequence>MRTKKGNISSLRLTHCQRTMPCRPRCPCALSYDHTLRDVDGTVIQFPYGDDGSIKYQRWRSTI</sequence>
<proteinExistence type="predicted"/>
<evidence type="ECO:0000313" key="2">
    <source>
        <dbReference type="Proteomes" id="UP000663760"/>
    </source>
</evidence>
<dbReference type="Proteomes" id="UP000663760">
    <property type="component" value="Chromosome 10"/>
</dbReference>
<dbReference type="EMBL" id="LR746273">
    <property type="protein sequence ID" value="CAA7404341.1"/>
    <property type="molecule type" value="Genomic_DNA"/>
</dbReference>